<dbReference type="InterPro" id="IPR025263">
    <property type="entry name" value="YhdP_central"/>
</dbReference>
<feature type="transmembrane region" description="Helical" evidence="2">
    <location>
        <begin position="25"/>
        <end position="46"/>
    </location>
</feature>
<dbReference type="Pfam" id="PF13116">
    <property type="entry name" value="YhdP"/>
    <property type="match status" value="1"/>
</dbReference>
<evidence type="ECO:0000256" key="1">
    <source>
        <dbReference type="SAM" id="MobiDB-lite"/>
    </source>
</evidence>
<dbReference type="AlphaFoldDB" id="A8LHX4"/>
<accession>A8LHX4</accession>
<proteinExistence type="predicted"/>
<keyword evidence="2" id="KW-0472">Membrane</keyword>
<evidence type="ECO:0000256" key="2">
    <source>
        <dbReference type="SAM" id="Phobius"/>
    </source>
</evidence>
<reference evidence="5" key="1">
    <citation type="journal article" date="2010" name="ISME J.">
        <title>The complete genome sequence of the algal symbiont Dinoroseobacter shibae: a hitchhiker's guide to life in the sea.</title>
        <authorList>
            <person name="Wagner-Dobler I."/>
            <person name="Ballhausen B."/>
            <person name="Berger M."/>
            <person name="Brinkhoff T."/>
            <person name="Buchholz I."/>
            <person name="Bunk B."/>
            <person name="Cypionka H."/>
            <person name="Daniel R."/>
            <person name="Drepper T."/>
            <person name="Gerdts G."/>
            <person name="Hahnke S."/>
            <person name="Han C."/>
            <person name="Jahn D."/>
            <person name="Kalhoefer D."/>
            <person name="Kiss H."/>
            <person name="Klenk H.P."/>
            <person name="Kyrpides N."/>
            <person name="Liebl W."/>
            <person name="Liesegang H."/>
            <person name="Meincke L."/>
            <person name="Pati A."/>
            <person name="Petersen J."/>
            <person name="Piekarski T."/>
            <person name="Pommerenke C."/>
            <person name="Pradella S."/>
            <person name="Pukall R."/>
            <person name="Rabus R."/>
            <person name="Stackebrandt E."/>
            <person name="Thole S."/>
            <person name="Thompson L."/>
            <person name="Tielen P."/>
            <person name="Tomasch J."/>
            <person name="von Jan M."/>
            <person name="Wanphrut N."/>
            <person name="Wichels A."/>
            <person name="Zech H."/>
            <person name="Simon M."/>
        </authorList>
    </citation>
    <scope>NUCLEOTIDE SEQUENCE [LARGE SCALE GENOMIC DNA]</scope>
    <source>
        <strain evidence="5">DSM 16493 / NCIMB 14021 / DFL 12</strain>
    </source>
</reference>
<keyword evidence="5" id="KW-1185">Reference proteome</keyword>
<dbReference type="RefSeq" id="WP_012177851.1">
    <property type="nucleotide sequence ID" value="NC_009952.1"/>
</dbReference>
<dbReference type="HOGENOM" id="CLU_007198_0_0_5"/>
<protein>
    <recommendedName>
        <fullName evidence="3">YhdP central domain-containing protein</fullName>
    </recommendedName>
</protein>
<dbReference type="STRING" id="398580.Dshi_1179"/>
<evidence type="ECO:0000313" key="4">
    <source>
        <dbReference type="EMBL" id="ABV92921.1"/>
    </source>
</evidence>
<evidence type="ECO:0000313" key="5">
    <source>
        <dbReference type="Proteomes" id="UP000006833"/>
    </source>
</evidence>
<name>A8LHX4_DINSH</name>
<organism evidence="4 5">
    <name type="scientific">Dinoroseobacter shibae (strain DSM 16493 / NCIMB 14021 / DFL 12)</name>
    <dbReference type="NCBI Taxonomy" id="398580"/>
    <lineage>
        <taxon>Bacteria</taxon>
        <taxon>Pseudomonadati</taxon>
        <taxon>Pseudomonadota</taxon>
        <taxon>Alphaproteobacteria</taxon>
        <taxon>Rhodobacterales</taxon>
        <taxon>Roseobacteraceae</taxon>
        <taxon>Dinoroseobacter</taxon>
    </lineage>
</organism>
<dbReference type="OrthoDB" id="7161641at2"/>
<feature type="domain" description="YhdP central" evidence="3">
    <location>
        <begin position="374"/>
        <end position="807"/>
    </location>
</feature>
<keyword evidence="2" id="KW-1133">Transmembrane helix</keyword>
<keyword evidence="2" id="KW-0812">Transmembrane</keyword>
<evidence type="ECO:0000259" key="3">
    <source>
        <dbReference type="Pfam" id="PF13116"/>
    </source>
</evidence>
<gene>
    <name evidence="4" type="ordered locus">Dshi_1179</name>
</gene>
<dbReference type="EMBL" id="CP000830">
    <property type="protein sequence ID" value="ABV92921.1"/>
    <property type="molecule type" value="Genomic_DNA"/>
</dbReference>
<sequence length="1105" mass="114796">MSDPTVPDPETQHTPAQDSRPRSGLVVLMAAALLLAGIGGLAAFALRGSVAVPEPLVQRAQAVLSRALDGRGDADLGGIELYLTEEGRPRVSLTGLTLRAADSVDSVTLPRLDVVLARRALLRGEVRPESVRLEGARLRLSRDADGLLSLAFQSGGALTRVPSLPALIAEIEAVFDIPALQDLRRVTLSDLTLDLADSRLRQVVTLSGGEAVLDVSETALSLALALDLPGIGTGASLRFTTRKGDPETRVSLRMDAVPAQVLARQSPVLAPLGVFAGPVSARFAGGLRPDGRLSALEGQLALGVGALALGGKAAPLAVSEATATWRYAPDQRRMFIEDIVLDTDRLRLTGSAHGDIADGAASGSAPGGFPDLLLHADLSEIWVDPGARLPGPTTLARVMLDARWRTAARRLEIGQLYAEDAVTEARLHGAGRLELPAGAPPFLQLEVQTTGLPSARVLDFWPVSGRGEKAGAWLRENLTGGILDNVTATLMATPGERPKLAASFDLRDAAARVLPQFPTLMAGSAHGTLFEHEFNIRVSEGEMVVPDRGPVDLAGSSFQILDTRIRGGDARLHLSARGAVPTALALLDSPPISLLDRVALPPDRLSGTVAARAGLTVPLRKGRKVDLDTLWVDASLSDLRFAEVAPGRDFAAPDLDLTITDRTVTLAGTGALQDVPLEVVLARAFDTPAGDGTEISGTAQLTAQGLAALGVVLPEGTVSGQGAVDYRLRLRPDAPPRLELTGDLAGLGLSIPALNWRKPASAPGTLIASLRLGPVPAVDAFRLSAAGLEAEGRITLREGGGGLDRMELDRLSVGDWLTGQAVLTGQGPGVAPTVALTGGRLDLRNLPRGDAGGDGARAPLQIALDTVQVTDDLRLTGVRGAVGRSGGVIGGTLAAQVNGGAPVSLTLARAASGRQAVQVQASDAGAVLRDAGVLRTLRGGTLDMRLEVLDDPRILEGQVRITDGNIVETPGAVQLLSAISIVGLLDQMADGGIAFSEIATGLAISPGGITLREGRATGPSLGITFEGVVMPARDRIDLQGVVSPFYALNALPGSLFARRGEGLVGVSYRLAGSPSAPQVQVNPLSLLTPGLFRDLFRRDPPDLTQ</sequence>
<dbReference type="KEGG" id="dsh:Dshi_1179"/>
<feature type="region of interest" description="Disordered" evidence="1">
    <location>
        <begin position="1"/>
        <end position="21"/>
    </location>
</feature>
<dbReference type="eggNOG" id="COG3164">
    <property type="taxonomic scope" value="Bacteria"/>
</dbReference>
<dbReference type="Proteomes" id="UP000006833">
    <property type="component" value="Chromosome"/>
</dbReference>